<evidence type="ECO:0000256" key="4">
    <source>
        <dbReference type="ARBA" id="ARBA00023136"/>
    </source>
</evidence>
<gene>
    <name evidence="7" type="ORF">BN996_00741</name>
</gene>
<dbReference type="InterPro" id="IPR023408">
    <property type="entry name" value="MscS_beta-dom_sf"/>
</dbReference>
<keyword evidence="4 5" id="KW-0472">Membrane</keyword>
<evidence type="ECO:0000256" key="1">
    <source>
        <dbReference type="ARBA" id="ARBA00004370"/>
    </source>
</evidence>
<dbReference type="Proteomes" id="UP000198902">
    <property type="component" value="Unassembled WGS sequence"/>
</dbReference>
<keyword evidence="8" id="KW-1185">Reference proteome</keyword>
<comment type="subcellular location">
    <subcellularLocation>
        <location evidence="1">Membrane</location>
    </subcellularLocation>
</comment>
<dbReference type="SUPFAM" id="SSF50182">
    <property type="entry name" value="Sm-like ribonucleoproteins"/>
    <property type="match status" value="1"/>
</dbReference>
<feature type="transmembrane region" description="Helical" evidence="5">
    <location>
        <begin position="68"/>
        <end position="90"/>
    </location>
</feature>
<evidence type="ECO:0000259" key="6">
    <source>
        <dbReference type="Pfam" id="PF00924"/>
    </source>
</evidence>
<feature type="domain" description="Mechanosensitive ion channel MscS" evidence="6">
    <location>
        <begin position="117"/>
        <end position="173"/>
    </location>
</feature>
<feature type="transmembrane region" description="Helical" evidence="5">
    <location>
        <begin position="96"/>
        <end position="115"/>
    </location>
</feature>
<evidence type="ECO:0000256" key="3">
    <source>
        <dbReference type="ARBA" id="ARBA00022989"/>
    </source>
</evidence>
<accession>A0A0D6JN32</accession>
<dbReference type="InterPro" id="IPR010920">
    <property type="entry name" value="LSM_dom_sf"/>
</dbReference>
<dbReference type="EMBL" id="CSTE01000001">
    <property type="protein sequence ID" value="CQR49284.1"/>
    <property type="molecule type" value="Genomic_DNA"/>
</dbReference>
<keyword evidence="3 5" id="KW-1133">Transmembrane helix</keyword>
<evidence type="ECO:0000313" key="8">
    <source>
        <dbReference type="Proteomes" id="UP000198902"/>
    </source>
</evidence>
<feature type="transmembrane region" description="Helical" evidence="5">
    <location>
        <begin position="31"/>
        <end position="56"/>
    </location>
</feature>
<dbReference type="InterPro" id="IPR045275">
    <property type="entry name" value="MscS_archaea/bacteria_type"/>
</dbReference>
<evidence type="ECO:0000256" key="2">
    <source>
        <dbReference type="ARBA" id="ARBA00022692"/>
    </source>
</evidence>
<sequence length="195" mass="20647">MLQSLTSFLVETLRETVAEFGTAVQDAAPKVLTAVVFLALAYVGIRALLFVVRGVLDGLYPEEQDLVVELGVAVAGVFLWFGAALALLNIVGMTEIAASLGTATGFIALGVSYALSNMIADTVAGVYLLRDPDFNPGDRVKADPVTGTVSSIELRKTRFENDEGDTVVVANRDVEKKWTKYDAPAAEDASASDAT</sequence>
<dbReference type="RefSeq" id="WP_089777205.1">
    <property type="nucleotide sequence ID" value="NZ_CABLRR010000001.1"/>
</dbReference>
<evidence type="ECO:0000313" key="7">
    <source>
        <dbReference type="EMBL" id="CQR49284.1"/>
    </source>
</evidence>
<dbReference type="GO" id="GO:0008381">
    <property type="term" value="F:mechanosensitive monoatomic ion channel activity"/>
    <property type="evidence" value="ECO:0007669"/>
    <property type="project" value="InterPro"/>
</dbReference>
<dbReference type="GO" id="GO:0016020">
    <property type="term" value="C:membrane"/>
    <property type="evidence" value="ECO:0007669"/>
    <property type="project" value="UniProtKB-SubCell"/>
</dbReference>
<name>A0A0D6JN32_9EURY</name>
<reference evidence="8" key="1">
    <citation type="submission" date="2015-03" db="EMBL/GenBank/DDBJ databases">
        <authorList>
            <person name="Urmite Genomes"/>
        </authorList>
    </citation>
    <scope>NUCLEOTIDE SEQUENCE [LARGE SCALE GENOMIC DNA]</scope>
    <source>
        <strain evidence="8">Arc-Hr</strain>
    </source>
</reference>
<keyword evidence="2 5" id="KW-0812">Transmembrane</keyword>
<evidence type="ECO:0000256" key="5">
    <source>
        <dbReference type="SAM" id="Phobius"/>
    </source>
</evidence>
<dbReference type="PANTHER" id="PTHR30221">
    <property type="entry name" value="SMALL-CONDUCTANCE MECHANOSENSITIVE CHANNEL"/>
    <property type="match status" value="1"/>
</dbReference>
<dbReference type="AlphaFoldDB" id="A0A0D6JN32"/>
<organism evidence="7 8">
    <name type="scientific">Haloferax massiliensis</name>
    <dbReference type="NCBI Taxonomy" id="1476858"/>
    <lineage>
        <taxon>Archaea</taxon>
        <taxon>Methanobacteriati</taxon>
        <taxon>Methanobacteriota</taxon>
        <taxon>Stenosarchaea group</taxon>
        <taxon>Halobacteria</taxon>
        <taxon>Halobacteriales</taxon>
        <taxon>Haloferacaceae</taxon>
        <taxon>Haloferax</taxon>
    </lineage>
</organism>
<dbReference type="Gene3D" id="1.10.287.1260">
    <property type="match status" value="1"/>
</dbReference>
<dbReference type="Gene3D" id="2.30.30.60">
    <property type="match status" value="1"/>
</dbReference>
<dbReference type="PANTHER" id="PTHR30221:SF1">
    <property type="entry name" value="SMALL-CONDUCTANCE MECHANOSENSITIVE CHANNEL"/>
    <property type="match status" value="1"/>
</dbReference>
<dbReference type="Pfam" id="PF00924">
    <property type="entry name" value="MS_channel_2nd"/>
    <property type="match status" value="1"/>
</dbReference>
<protein>
    <submittedName>
        <fullName evidence="7">Mechanosensitive ion channel</fullName>
    </submittedName>
</protein>
<proteinExistence type="predicted"/>
<dbReference type="OrthoDB" id="252961at2157"/>
<dbReference type="InterPro" id="IPR006685">
    <property type="entry name" value="MscS_channel_2nd"/>
</dbReference>